<comment type="caution">
    <text evidence="10">The sequence shown here is derived from an EMBL/GenBank/DDBJ whole genome shotgun (WGS) entry which is preliminary data.</text>
</comment>
<dbReference type="GO" id="GO:0022857">
    <property type="term" value="F:transmembrane transporter activity"/>
    <property type="evidence" value="ECO:0007669"/>
    <property type="project" value="InterPro"/>
</dbReference>
<organism evidence="10 11">
    <name type="scientific">Frankia torreyi</name>
    <dbReference type="NCBI Taxonomy" id="1856"/>
    <lineage>
        <taxon>Bacteria</taxon>
        <taxon>Bacillati</taxon>
        <taxon>Actinomycetota</taxon>
        <taxon>Actinomycetes</taxon>
        <taxon>Frankiales</taxon>
        <taxon>Frankiaceae</taxon>
        <taxon>Frankia</taxon>
    </lineage>
</organism>
<protein>
    <submittedName>
        <fullName evidence="10">Amino acid ABC transporter membrane protein, PAAT family</fullName>
    </submittedName>
</protein>
<dbReference type="CDD" id="cd06261">
    <property type="entry name" value="TM_PBP2"/>
    <property type="match status" value="1"/>
</dbReference>
<proteinExistence type="inferred from homology"/>
<evidence type="ECO:0000256" key="4">
    <source>
        <dbReference type="ARBA" id="ARBA00022692"/>
    </source>
</evidence>
<gene>
    <name evidence="10" type="ORF">FF36_04049</name>
</gene>
<dbReference type="RefSeq" id="WP_082122065.1">
    <property type="nucleotide sequence ID" value="NZ_JYFN01000034.1"/>
</dbReference>
<evidence type="ECO:0000313" key="11">
    <source>
        <dbReference type="Proteomes" id="UP000032545"/>
    </source>
</evidence>
<dbReference type="Pfam" id="PF00528">
    <property type="entry name" value="BPD_transp_1"/>
    <property type="match status" value="1"/>
</dbReference>
<dbReference type="Proteomes" id="UP000032545">
    <property type="component" value="Unassembled WGS sequence"/>
</dbReference>
<dbReference type="OrthoDB" id="9814902at2"/>
<evidence type="ECO:0000256" key="2">
    <source>
        <dbReference type="ARBA" id="ARBA00022448"/>
    </source>
</evidence>
<dbReference type="PANTHER" id="PTHR30614:SF0">
    <property type="entry name" value="L-CYSTINE TRANSPORT SYSTEM PERMEASE PROTEIN TCYL"/>
    <property type="match status" value="1"/>
</dbReference>
<keyword evidence="6 8" id="KW-1133">Transmembrane helix</keyword>
<dbReference type="InterPro" id="IPR043429">
    <property type="entry name" value="ArtM/GltK/GlnP/TcyL/YhdX-like"/>
</dbReference>
<evidence type="ECO:0000259" key="9">
    <source>
        <dbReference type="PROSITE" id="PS50928"/>
    </source>
</evidence>
<dbReference type="InterPro" id="IPR035906">
    <property type="entry name" value="MetI-like_sf"/>
</dbReference>
<dbReference type="AlphaFoldDB" id="A0A0D8BDV7"/>
<dbReference type="PATRIC" id="fig|1502723.3.peg.3750"/>
<name>A0A0D8BDV7_9ACTN</name>
<sequence length="288" mass="30547">MTVAWEPSERERDRRRLRRRARLRAGVIAAASTAAVAVAAGVGITHTSGWPRVRQRFFSWSEITAAWPAARTGMVVNLELFVVCGAAAGALGLLVALARTLAGPVFLPLRLLAAAYTDLFRGLPVILVLYLVGFGVPALRLRGLPTDPLVLGGAALVLTYSAYVAEVFRAGIESVHPSQVAAARSLGLTHAQTMRRVVLPQAVRRVTPPLLNDAISLQKDSSLVSVLGVVDAVRAAQIATSANFNYSPYVLAGLMFLAITMPLTRVTDHLAARSARRRGAGATAGGVR</sequence>
<dbReference type="GO" id="GO:0006865">
    <property type="term" value="P:amino acid transport"/>
    <property type="evidence" value="ECO:0007669"/>
    <property type="project" value="UniProtKB-KW"/>
</dbReference>
<comment type="similarity">
    <text evidence="8">Belongs to the binding-protein-dependent transport system permease family.</text>
</comment>
<accession>A0A0D8BDV7</accession>
<feature type="transmembrane region" description="Helical" evidence="8">
    <location>
        <begin position="21"/>
        <end position="44"/>
    </location>
</feature>
<keyword evidence="3" id="KW-1003">Cell membrane</keyword>
<feature type="transmembrane region" description="Helical" evidence="8">
    <location>
        <begin position="119"/>
        <end position="139"/>
    </location>
</feature>
<feature type="transmembrane region" description="Helical" evidence="8">
    <location>
        <begin position="80"/>
        <end position="107"/>
    </location>
</feature>
<dbReference type="EMBL" id="JYFN01000034">
    <property type="protein sequence ID" value="KJE21592.1"/>
    <property type="molecule type" value="Genomic_DNA"/>
</dbReference>
<keyword evidence="7 8" id="KW-0472">Membrane</keyword>
<keyword evidence="4 8" id="KW-0812">Transmembrane</keyword>
<reference evidence="11" key="1">
    <citation type="submission" date="2015-02" db="EMBL/GenBank/DDBJ databases">
        <title>Draft Genome of Frankia sp. CpI1-S.</title>
        <authorList>
            <person name="Oshone R.T."/>
            <person name="Ngom M."/>
            <person name="Ghodhbane-Gtari F."/>
            <person name="Gtari M."/>
            <person name="Morris K."/>
            <person name="Thomas K."/>
            <person name="Sen A."/>
            <person name="Tisa L.S."/>
        </authorList>
    </citation>
    <scope>NUCLEOTIDE SEQUENCE [LARGE SCALE GENOMIC DNA]</scope>
    <source>
        <strain evidence="11">CpI1-S</strain>
    </source>
</reference>
<keyword evidence="11" id="KW-1185">Reference proteome</keyword>
<keyword evidence="2 8" id="KW-0813">Transport</keyword>
<evidence type="ECO:0000256" key="8">
    <source>
        <dbReference type="RuleBase" id="RU363032"/>
    </source>
</evidence>
<evidence type="ECO:0000256" key="3">
    <source>
        <dbReference type="ARBA" id="ARBA00022475"/>
    </source>
</evidence>
<dbReference type="PANTHER" id="PTHR30614">
    <property type="entry name" value="MEMBRANE COMPONENT OF AMINO ACID ABC TRANSPORTER"/>
    <property type="match status" value="1"/>
</dbReference>
<feature type="domain" description="ABC transmembrane type-1" evidence="9">
    <location>
        <begin position="74"/>
        <end position="267"/>
    </location>
</feature>
<evidence type="ECO:0000256" key="7">
    <source>
        <dbReference type="ARBA" id="ARBA00023136"/>
    </source>
</evidence>
<evidence type="ECO:0000256" key="1">
    <source>
        <dbReference type="ARBA" id="ARBA00004651"/>
    </source>
</evidence>
<comment type="subcellular location">
    <subcellularLocation>
        <location evidence="1 8">Cell membrane</location>
        <topology evidence="1 8">Multi-pass membrane protein</topology>
    </subcellularLocation>
</comment>
<evidence type="ECO:0000256" key="6">
    <source>
        <dbReference type="ARBA" id="ARBA00022989"/>
    </source>
</evidence>
<dbReference type="Gene3D" id="1.10.3720.10">
    <property type="entry name" value="MetI-like"/>
    <property type="match status" value="1"/>
</dbReference>
<dbReference type="PROSITE" id="PS50928">
    <property type="entry name" value="ABC_TM1"/>
    <property type="match status" value="1"/>
</dbReference>
<evidence type="ECO:0000313" key="10">
    <source>
        <dbReference type="EMBL" id="KJE21592.1"/>
    </source>
</evidence>
<reference evidence="10 11" key="2">
    <citation type="journal article" date="2016" name="Genome Announc.">
        <title>Permanent Draft Genome Sequences for Two Variants of Frankia sp. Strain CpI1, the First Frankia Strain Isolated from Root Nodules of Comptonia peregrina.</title>
        <authorList>
            <person name="Oshone R."/>
            <person name="Hurst S.G.IV."/>
            <person name="Abebe-Akele F."/>
            <person name="Simpson S."/>
            <person name="Morris K."/>
            <person name="Thomas W.K."/>
            <person name="Tisa L.S."/>
        </authorList>
    </citation>
    <scope>NUCLEOTIDE SEQUENCE [LARGE SCALE GENOMIC DNA]</scope>
    <source>
        <strain evidence="11">CpI1-S</strain>
    </source>
</reference>
<dbReference type="InterPro" id="IPR000515">
    <property type="entry name" value="MetI-like"/>
</dbReference>
<feature type="transmembrane region" description="Helical" evidence="8">
    <location>
        <begin position="249"/>
        <end position="267"/>
    </location>
</feature>
<dbReference type="SUPFAM" id="SSF161098">
    <property type="entry name" value="MetI-like"/>
    <property type="match status" value="1"/>
</dbReference>
<keyword evidence="5" id="KW-0029">Amino-acid transport</keyword>
<evidence type="ECO:0000256" key="5">
    <source>
        <dbReference type="ARBA" id="ARBA00022970"/>
    </source>
</evidence>
<dbReference type="InterPro" id="IPR010065">
    <property type="entry name" value="AA_ABC_transptr_permease_3TM"/>
</dbReference>
<dbReference type="NCBIfam" id="TIGR01726">
    <property type="entry name" value="HEQRo_perm_3TM"/>
    <property type="match status" value="1"/>
</dbReference>
<dbReference type="GO" id="GO:0043190">
    <property type="term" value="C:ATP-binding cassette (ABC) transporter complex"/>
    <property type="evidence" value="ECO:0007669"/>
    <property type="project" value="InterPro"/>
</dbReference>